<protein>
    <submittedName>
        <fullName evidence="1">Uncharacterized protein</fullName>
    </submittedName>
</protein>
<sequence length="290" mass="31180">MLLEWTVPPECPSASEVSAQVVHIAGEELARTPIEVRGAVRKVEDRHYRLELRIGASAESLRSVESDDCRKLAGAAAVIIALDLQSHALVVEPDVPETVLVRTPEPLSTPPAPMAGSPLAGHLHAGFGADISFDVGTLPTLGWGGGVHGFLRYRPFRWELAAALWPRRRADAPGLSSAGAYVSMRTVSFAGCVTLLPDVELSTCLRIEGADLRATGFGVRHPSTADGFWLAGFVGASVRPLRWSRVAPRMNIELGAPLRNGDVEIEHGTLVHRSSDVVFRFVLGVETTLF</sequence>
<keyword evidence="2" id="KW-1185">Reference proteome</keyword>
<accession>A0A0K1PNE7</accession>
<proteinExistence type="predicted"/>
<organism evidence="1 2">
    <name type="scientific">Labilithrix luteola</name>
    <dbReference type="NCBI Taxonomy" id="1391654"/>
    <lineage>
        <taxon>Bacteria</taxon>
        <taxon>Pseudomonadati</taxon>
        <taxon>Myxococcota</taxon>
        <taxon>Polyangia</taxon>
        <taxon>Polyangiales</taxon>
        <taxon>Labilitrichaceae</taxon>
        <taxon>Labilithrix</taxon>
    </lineage>
</organism>
<dbReference type="RefSeq" id="WP_146646567.1">
    <property type="nucleotide sequence ID" value="NZ_CP012333.1"/>
</dbReference>
<dbReference type="EMBL" id="CP012333">
    <property type="protein sequence ID" value="AKU95065.1"/>
    <property type="molecule type" value="Genomic_DNA"/>
</dbReference>
<name>A0A0K1PNE7_9BACT</name>
<evidence type="ECO:0000313" key="2">
    <source>
        <dbReference type="Proteomes" id="UP000064967"/>
    </source>
</evidence>
<dbReference type="Proteomes" id="UP000064967">
    <property type="component" value="Chromosome"/>
</dbReference>
<gene>
    <name evidence="1" type="ORF">AKJ09_01729</name>
</gene>
<reference evidence="1 2" key="1">
    <citation type="submission" date="2015-08" db="EMBL/GenBank/DDBJ databases">
        <authorList>
            <person name="Babu N.S."/>
            <person name="Beckwith C.J."/>
            <person name="Beseler K.G."/>
            <person name="Brison A."/>
            <person name="Carone J.V."/>
            <person name="Caskin T.P."/>
            <person name="Diamond M."/>
            <person name="Durham M.E."/>
            <person name="Foxe J.M."/>
            <person name="Go M."/>
            <person name="Henderson B.A."/>
            <person name="Jones I.B."/>
            <person name="McGettigan J.A."/>
            <person name="Micheletti S.J."/>
            <person name="Nasrallah M.E."/>
            <person name="Ortiz D."/>
            <person name="Piller C.R."/>
            <person name="Privatt S.R."/>
            <person name="Schneider S.L."/>
            <person name="Sharp S."/>
            <person name="Smith T.C."/>
            <person name="Stanton J.D."/>
            <person name="Ullery H.E."/>
            <person name="Wilson R.J."/>
            <person name="Serrano M.G."/>
            <person name="Buck G."/>
            <person name="Lee V."/>
            <person name="Wang Y."/>
            <person name="Carvalho R."/>
            <person name="Voegtly L."/>
            <person name="Shi R."/>
            <person name="Duckworth R."/>
            <person name="Johnson A."/>
            <person name="Loviza R."/>
            <person name="Walstead R."/>
            <person name="Shah Z."/>
            <person name="Kiflezghi M."/>
            <person name="Wade K."/>
            <person name="Ball S.L."/>
            <person name="Bradley K.W."/>
            <person name="Asai D.J."/>
            <person name="Bowman C.A."/>
            <person name="Russell D.A."/>
            <person name="Pope W.H."/>
            <person name="Jacobs-Sera D."/>
            <person name="Hendrix R.W."/>
            <person name="Hatfull G.F."/>
        </authorList>
    </citation>
    <scope>NUCLEOTIDE SEQUENCE [LARGE SCALE GENOMIC DNA]</scope>
    <source>
        <strain evidence="1 2">DSM 27648</strain>
    </source>
</reference>
<dbReference type="KEGG" id="llu:AKJ09_01729"/>
<dbReference type="AlphaFoldDB" id="A0A0K1PNE7"/>
<evidence type="ECO:0000313" key="1">
    <source>
        <dbReference type="EMBL" id="AKU95065.1"/>
    </source>
</evidence>
<dbReference type="STRING" id="1391654.AKJ09_01729"/>